<feature type="domain" description="SKP1 component POZ" evidence="6">
    <location>
        <begin position="16"/>
        <end position="67"/>
    </location>
</feature>
<dbReference type="InterPro" id="IPR016072">
    <property type="entry name" value="Skp1_comp_dimer"/>
</dbReference>
<dbReference type="GO" id="GO:0009867">
    <property type="term" value="P:jasmonic acid mediated signaling pathway"/>
    <property type="evidence" value="ECO:0007669"/>
    <property type="project" value="UniProtKB-ARBA"/>
</dbReference>
<dbReference type="PIRSF" id="PIRSF028729">
    <property type="entry name" value="E3_ubiquit_lig_SCF_Skp"/>
    <property type="match status" value="1"/>
</dbReference>
<dbReference type="CDD" id="cd18322">
    <property type="entry name" value="BTB_POZ_SKP1"/>
    <property type="match status" value="1"/>
</dbReference>
<protein>
    <recommendedName>
        <fullName evidence="4">SKP1-like protein</fullName>
    </recommendedName>
</protein>
<proteinExistence type="inferred from homology"/>
<dbReference type="Proteomes" id="UP000595140">
    <property type="component" value="Unassembled WGS sequence"/>
</dbReference>
<dbReference type="GO" id="GO:0006511">
    <property type="term" value="P:ubiquitin-dependent protein catabolic process"/>
    <property type="evidence" value="ECO:0007669"/>
    <property type="project" value="InterPro"/>
</dbReference>
<keyword evidence="8" id="KW-1185">Reference proteome</keyword>
<comment type="similarity">
    <text evidence="2 4">Belongs to the SKP1 family.</text>
</comment>
<comment type="subunit">
    <text evidence="4">Part of a SCF (SKP1-cullin-F-box) protein ligase complex.</text>
</comment>
<comment type="function">
    <text evidence="4">Involved in ubiquitination and subsequent proteasomal degradation of target proteins. Together with CUL1, RBX1 and a F-box protein, it forms a SCF E3 ubiquitin ligase complex. The functional specificity of this complex depends on the type of F-box protein. In the SCF complex, it serves as an adapter that links the F-box protein to CUL1.</text>
</comment>
<evidence type="ECO:0000313" key="8">
    <source>
        <dbReference type="Proteomes" id="UP000595140"/>
    </source>
</evidence>
<name>A0A484LA50_9ASTE</name>
<gene>
    <name evidence="7" type="ORF">CCAM_LOCUS15053</name>
</gene>
<dbReference type="InterPro" id="IPR001232">
    <property type="entry name" value="SKP1-like"/>
</dbReference>
<dbReference type="InterPro" id="IPR036296">
    <property type="entry name" value="SKP1-like_dim_sf"/>
</dbReference>
<dbReference type="InterPro" id="IPR011333">
    <property type="entry name" value="SKP1/BTB/POZ_sf"/>
</dbReference>
<dbReference type="UniPathway" id="UPA00143"/>
<dbReference type="PANTHER" id="PTHR11165">
    <property type="entry name" value="SKP1"/>
    <property type="match status" value="1"/>
</dbReference>
<dbReference type="SUPFAM" id="SSF54695">
    <property type="entry name" value="POZ domain"/>
    <property type="match status" value="1"/>
</dbReference>
<dbReference type="OrthoDB" id="1296804at2759"/>
<dbReference type="InterPro" id="IPR016073">
    <property type="entry name" value="Skp1_comp_POZ"/>
</dbReference>
<evidence type="ECO:0000256" key="4">
    <source>
        <dbReference type="PIRNR" id="PIRNR028729"/>
    </source>
</evidence>
<dbReference type="Gene3D" id="3.30.710.10">
    <property type="entry name" value="Potassium Channel Kv1.1, Chain A"/>
    <property type="match status" value="1"/>
</dbReference>
<dbReference type="GO" id="GO:0016567">
    <property type="term" value="P:protein ubiquitination"/>
    <property type="evidence" value="ECO:0007669"/>
    <property type="project" value="UniProtKB-UniRule"/>
</dbReference>
<organism evidence="7 8">
    <name type="scientific">Cuscuta campestris</name>
    <dbReference type="NCBI Taxonomy" id="132261"/>
    <lineage>
        <taxon>Eukaryota</taxon>
        <taxon>Viridiplantae</taxon>
        <taxon>Streptophyta</taxon>
        <taxon>Embryophyta</taxon>
        <taxon>Tracheophyta</taxon>
        <taxon>Spermatophyta</taxon>
        <taxon>Magnoliopsida</taxon>
        <taxon>eudicotyledons</taxon>
        <taxon>Gunneridae</taxon>
        <taxon>Pentapetalae</taxon>
        <taxon>asterids</taxon>
        <taxon>lamiids</taxon>
        <taxon>Solanales</taxon>
        <taxon>Convolvulaceae</taxon>
        <taxon>Cuscuteae</taxon>
        <taxon>Cuscuta</taxon>
        <taxon>Cuscuta subgen. Grammica</taxon>
        <taxon>Cuscuta sect. Cleistogrammica</taxon>
    </lineage>
</organism>
<evidence type="ECO:0000256" key="1">
    <source>
        <dbReference type="ARBA" id="ARBA00004906"/>
    </source>
</evidence>
<evidence type="ECO:0000259" key="5">
    <source>
        <dbReference type="Pfam" id="PF01466"/>
    </source>
</evidence>
<dbReference type="Pfam" id="PF03931">
    <property type="entry name" value="Skp1_POZ"/>
    <property type="match status" value="1"/>
</dbReference>
<comment type="pathway">
    <text evidence="1 4">Protein modification; protein ubiquitination.</text>
</comment>
<evidence type="ECO:0000256" key="3">
    <source>
        <dbReference type="ARBA" id="ARBA00022786"/>
    </source>
</evidence>
<dbReference type="Pfam" id="PF01466">
    <property type="entry name" value="Skp1"/>
    <property type="match status" value="1"/>
</dbReference>
<feature type="domain" description="SKP1 component dimerisation" evidence="5">
    <location>
        <begin position="108"/>
        <end position="154"/>
    </location>
</feature>
<evidence type="ECO:0000256" key="2">
    <source>
        <dbReference type="ARBA" id="ARBA00009993"/>
    </source>
</evidence>
<keyword evidence="3 4" id="KW-0833">Ubl conjugation pathway</keyword>
<reference evidence="7 8" key="1">
    <citation type="submission" date="2018-04" db="EMBL/GenBank/DDBJ databases">
        <authorList>
            <person name="Vogel A."/>
        </authorList>
    </citation>
    <scope>NUCLEOTIDE SEQUENCE [LARGE SCALE GENOMIC DNA]</scope>
</reference>
<dbReference type="AlphaFoldDB" id="A0A484LA50"/>
<accession>A0A484LA50</accession>
<sequence length="157" mass="17650">MSLFSDPTPQCLRSPSDGRDFEIDELVALESQVLKHMIEGGCSGTFVPIPNVNSRILAMVIEYCKKHAGAANSCDVDALKTWDAEFISVDLQTLFELAKAAQYLDIRSLFDLITLTVAKMIKGKSPNEISRIFKIRRDIPWAEEDQTRKENLWAFPG</sequence>
<evidence type="ECO:0000259" key="6">
    <source>
        <dbReference type="Pfam" id="PF03931"/>
    </source>
</evidence>
<dbReference type="SUPFAM" id="SSF81382">
    <property type="entry name" value="Skp1 dimerisation domain-like"/>
    <property type="match status" value="1"/>
</dbReference>
<evidence type="ECO:0000313" key="7">
    <source>
        <dbReference type="EMBL" id="VFQ73277.1"/>
    </source>
</evidence>
<dbReference type="SMART" id="SM00512">
    <property type="entry name" value="Skp1"/>
    <property type="match status" value="1"/>
</dbReference>
<dbReference type="InterPro" id="IPR016897">
    <property type="entry name" value="SKP1"/>
</dbReference>
<dbReference type="EMBL" id="OOIL02001171">
    <property type="protein sequence ID" value="VFQ73277.1"/>
    <property type="molecule type" value="Genomic_DNA"/>
</dbReference>